<evidence type="ECO:0000313" key="2">
    <source>
        <dbReference type="Proteomes" id="UP000293547"/>
    </source>
</evidence>
<keyword evidence="2" id="KW-1185">Reference proteome</keyword>
<reference evidence="1 2" key="1">
    <citation type="journal article" date="2019" name="bioRxiv">
        <title>Genomics, evolutionary history and diagnostics of the Alternaria alternata species group including apple and Asian pear pathotypes.</title>
        <authorList>
            <person name="Armitage A.D."/>
            <person name="Cockerton H.M."/>
            <person name="Sreenivasaprasad S."/>
            <person name="Woodhall J.W."/>
            <person name="Lane C.R."/>
            <person name="Harrison R.J."/>
            <person name="Clarkson J.P."/>
        </authorList>
    </citation>
    <scope>NUCLEOTIDE SEQUENCE [LARGE SCALE GENOMIC DNA]</scope>
    <source>
        <strain evidence="1 2">FERA 650</strain>
    </source>
</reference>
<proteinExistence type="predicted"/>
<sequence length="642" mass="71498">MPSATRNPVVGSRVQKKPHKKGILETFDLNDVLSDNGRSSSLQHVDISASGQGQRDDTPMQSPVTDAPPQPSLALQGDKGVIVAKEKEYCLVRFPHSLKHMACKDAVSRHYEDKVDSENDGFNSKSHLTKLDDLKKKYRDNFASKVQSVLTSDKYGKSGWRTSELTISNCEDDENGTYRISRTNASRLLKQGLEEHEKKARTLGPSQSTSALPVESLETQHENVQDLTERNNGQNDETTMLSLVVETPPQPSPAVPGARGAILRKESSNCLVYFSNKLVHMDYEKAKDEGHHDNVKENTTKLHCKDDEADLIALKTKEEDVNAFYSEIDSVCTSQRYRPNRRSTAIKLKGDERVYIMALTKAQSVLAGAVFDEHNNKPHASDPSQSNATHTSPSTIRSIETPSPSPRSGEDTKMGNSQKCSGKYLVVGKDLKFPNQEGAKGTPCMVRDANNIHTIMSWSEIQDAQDKGTAVFQDTDYSNNGLHPAADRAFLSDIKHKGESSKITMKDAILWKYQSKKNKTVWYKTVFSVHQDPAEMEKLYRTRNKAGDDSGGFIRSSASAFVKAGQSKAALDKHLKNKYPILWEEYTSSLSKGSARDRSATPEAESLLSSSEFNELKIKVEELKITVDGLKEWIQRLIDDKK</sequence>
<dbReference type="EMBL" id="PDWZ02000014">
    <property type="protein sequence ID" value="KAB2099965.1"/>
    <property type="molecule type" value="Genomic_DNA"/>
</dbReference>
<dbReference type="Proteomes" id="UP000293547">
    <property type="component" value="Unassembled WGS sequence"/>
</dbReference>
<comment type="caution">
    <text evidence="1">The sequence shown here is derived from an EMBL/GenBank/DDBJ whole genome shotgun (WGS) entry which is preliminary data.</text>
</comment>
<accession>A0ACB6F6C3</accession>
<name>A0ACB6F6C3_9PLEO</name>
<protein>
    <submittedName>
        <fullName evidence="1">Uncharacterized protein</fullName>
    </submittedName>
</protein>
<organism evidence="1 2">
    <name type="scientific">Alternaria gaisen</name>
    <dbReference type="NCBI Taxonomy" id="167740"/>
    <lineage>
        <taxon>Eukaryota</taxon>
        <taxon>Fungi</taxon>
        <taxon>Dikarya</taxon>
        <taxon>Ascomycota</taxon>
        <taxon>Pezizomycotina</taxon>
        <taxon>Dothideomycetes</taxon>
        <taxon>Pleosporomycetidae</taxon>
        <taxon>Pleosporales</taxon>
        <taxon>Pleosporineae</taxon>
        <taxon>Pleosporaceae</taxon>
        <taxon>Alternaria</taxon>
        <taxon>Alternaria sect. Alternaria</taxon>
    </lineage>
</organism>
<evidence type="ECO:0000313" key="1">
    <source>
        <dbReference type="EMBL" id="KAB2099965.1"/>
    </source>
</evidence>
<gene>
    <name evidence="1" type="ORF">AG0111_0g11827</name>
</gene>